<reference evidence="1 2" key="1">
    <citation type="submission" date="2019-05" db="EMBL/GenBank/DDBJ databases">
        <title>Another draft genome of Portunus trituberculatus and its Hox gene families provides insights of decapod evolution.</title>
        <authorList>
            <person name="Jeong J.-H."/>
            <person name="Song I."/>
            <person name="Kim S."/>
            <person name="Choi T."/>
            <person name="Kim D."/>
            <person name="Ryu S."/>
            <person name="Kim W."/>
        </authorList>
    </citation>
    <scope>NUCLEOTIDE SEQUENCE [LARGE SCALE GENOMIC DNA]</scope>
    <source>
        <tissue evidence="1">Muscle</tissue>
    </source>
</reference>
<dbReference type="EMBL" id="VSRR010093613">
    <property type="protein sequence ID" value="MPC93102.1"/>
    <property type="molecule type" value="Genomic_DNA"/>
</dbReference>
<evidence type="ECO:0000313" key="2">
    <source>
        <dbReference type="Proteomes" id="UP000324222"/>
    </source>
</evidence>
<keyword evidence="2" id="KW-1185">Reference proteome</keyword>
<evidence type="ECO:0000313" key="1">
    <source>
        <dbReference type="EMBL" id="MPC93102.1"/>
    </source>
</evidence>
<organism evidence="1 2">
    <name type="scientific">Portunus trituberculatus</name>
    <name type="common">Swimming crab</name>
    <name type="synonym">Neptunus trituberculatus</name>
    <dbReference type="NCBI Taxonomy" id="210409"/>
    <lineage>
        <taxon>Eukaryota</taxon>
        <taxon>Metazoa</taxon>
        <taxon>Ecdysozoa</taxon>
        <taxon>Arthropoda</taxon>
        <taxon>Crustacea</taxon>
        <taxon>Multicrustacea</taxon>
        <taxon>Malacostraca</taxon>
        <taxon>Eumalacostraca</taxon>
        <taxon>Eucarida</taxon>
        <taxon>Decapoda</taxon>
        <taxon>Pleocyemata</taxon>
        <taxon>Brachyura</taxon>
        <taxon>Eubrachyura</taxon>
        <taxon>Portunoidea</taxon>
        <taxon>Portunidae</taxon>
        <taxon>Portuninae</taxon>
        <taxon>Portunus</taxon>
    </lineage>
</organism>
<dbReference type="Proteomes" id="UP000324222">
    <property type="component" value="Unassembled WGS sequence"/>
</dbReference>
<comment type="caution">
    <text evidence="1">The sequence shown here is derived from an EMBL/GenBank/DDBJ whole genome shotgun (WGS) entry which is preliminary data.</text>
</comment>
<accession>A0A5B7JA63</accession>
<proteinExistence type="predicted"/>
<name>A0A5B7JA63_PORTR</name>
<gene>
    <name evidence="1" type="ORF">E2C01_088221</name>
</gene>
<protein>
    <submittedName>
        <fullName evidence="1">Uncharacterized protein</fullName>
    </submittedName>
</protein>
<sequence length="70" mass="7782">MALKRVPANRNQVPDVIMVKVTAALCSFRMAESSNEIVQFRGVGVTSSYVVAYQAETVLRASHKRKLQET</sequence>
<dbReference type="AlphaFoldDB" id="A0A5B7JA63"/>